<keyword evidence="4" id="KW-0378">Hydrolase</keyword>
<dbReference type="InterPro" id="IPR018114">
    <property type="entry name" value="TRYPSIN_HIS"/>
</dbReference>
<keyword evidence="4" id="KW-0645">Protease</keyword>
<dbReference type="PRINTS" id="PR00722">
    <property type="entry name" value="CHYMOTRYPSIN"/>
</dbReference>
<dbReference type="PROSITE" id="PS50240">
    <property type="entry name" value="TRYPSIN_DOM"/>
    <property type="match status" value="1"/>
</dbReference>
<proteinExistence type="inferred from homology"/>
<evidence type="ECO:0000256" key="4">
    <source>
        <dbReference type="RuleBase" id="RU363034"/>
    </source>
</evidence>
<dbReference type="InterPro" id="IPR051487">
    <property type="entry name" value="Ser/Thr_Proteases_Immune/Dev"/>
</dbReference>
<dbReference type="PROSITE" id="PS50157">
    <property type="entry name" value="ZINC_FINGER_C2H2_2"/>
    <property type="match status" value="1"/>
</dbReference>
<reference evidence="8" key="1">
    <citation type="journal article" date="2014" name="Nat. Genet.">
        <title>Genome and transcriptome of the porcine whipworm Trichuris suis.</title>
        <authorList>
            <person name="Jex A.R."/>
            <person name="Nejsum P."/>
            <person name="Schwarz E.M."/>
            <person name="Hu L."/>
            <person name="Young N.D."/>
            <person name="Hall R.S."/>
            <person name="Korhonen P.K."/>
            <person name="Liao S."/>
            <person name="Thamsborg S."/>
            <person name="Xia J."/>
            <person name="Xu P."/>
            <person name="Wang S."/>
            <person name="Scheerlinck J.P."/>
            <person name="Hofmann A."/>
            <person name="Sternberg P.W."/>
            <person name="Wang J."/>
            <person name="Gasser R.B."/>
        </authorList>
    </citation>
    <scope>NUCLEOTIDE SEQUENCE [LARGE SCALE GENOMIC DNA]</scope>
    <source>
        <strain evidence="8">DCEP-RM93F</strain>
    </source>
</reference>
<dbReference type="InterPro" id="IPR013087">
    <property type="entry name" value="Znf_C2H2_type"/>
</dbReference>
<protein>
    <recommendedName>
        <fullName evidence="9">C2H2-type domain-containing protein</fullName>
    </recommendedName>
</protein>
<dbReference type="SMART" id="SM00355">
    <property type="entry name" value="ZnF_C2H2"/>
    <property type="match status" value="2"/>
</dbReference>
<dbReference type="Gene3D" id="3.30.160.60">
    <property type="entry name" value="Classic Zinc Finger"/>
    <property type="match status" value="1"/>
</dbReference>
<keyword evidence="4" id="KW-0720">Serine protease</keyword>
<accession>A0A085NCP9</accession>
<keyword evidence="1" id="KW-1015">Disulfide bond</keyword>
<dbReference type="Pfam" id="PF00089">
    <property type="entry name" value="Trypsin"/>
    <property type="match status" value="2"/>
</dbReference>
<keyword evidence="3" id="KW-0863">Zinc-finger</keyword>
<name>A0A085NCP9_9BILA</name>
<dbReference type="CDD" id="cd00190">
    <property type="entry name" value="Tryp_SPc"/>
    <property type="match status" value="1"/>
</dbReference>
<dbReference type="PROSITE" id="PS00134">
    <property type="entry name" value="TRYPSIN_HIS"/>
    <property type="match status" value="1"/>
</dbReference>
<evidence type="ECO:0000256" key="3">
    <source>
        <dbReference type="PROSITE-ProRule" id="PRU00042"/>
    </source>
</evidence>
<dbReference type="InterPro" id="IPR009003">
    <property type="entry name" value="Peptidase_S1_PA"/>
</dbReference>
<sequence length="565" mass="64487">MQSVMGCQVWFMIALICCISEIPVPDKSSRGHTVMPEHVEKEQPRNRINNMAVRYRSMAPASMHRPENMPLGLKLKDTNGGLTLEMAAVPQNKYRRTLSVESNDWQAHLKVICPSCSLRLYWWFRHNFATHLPTRADELPFLCTFCDKRFRSTFSLTMHTRCHTGERPCSCPVCGYHCITKRNLDRHCRNNHVQVSRHATSSRNKNAECAFQSRRLRESLNVETDGGLSQQLCSINIVNMQSRSHILLIITFSGILFQRCSEAICGKPYYDPIPEQRWTNRIVRGFKAVPHSHPWQALIYVTINGSISKCGGSLIHWNDKNSSDLVLTAAHCVIDIDQFRRSTSLLKELSFHVSRLIKRDGKVGVPLANPEDVDVYFGAHNIRRPEETREKYAVTHIIPGTFHEFAEKDDIALLKLDRKVYYNKYIQGICLPSIDGELAPQGSRCFVTGWGDLGNGQSPNELQQVEVSMYDGKVRHSEYNKKNMLCSRMDNKAGSAEGDSGGPLACLKDDKFVLYGIVSFSIDVFCFRGMEEFSVFTKVSKYLNWMRKVIPMTKHKVAHVVRHNI</sequence>
<keyword evidence="5" id="KW-0732">Signal</keyword>
<evidence type="ECO:0000256" key="2">
    <source>
        <dbReference type="ARBA" id="ARBA00024195"/>
    </source>
</evidence>
<feature type="domain" description="Peptidase S1" evidence="7">
    <location>
        <begin position="282"/>
        <end position="551"/>
    </location>
</feature>
<organism evidence="8">
    <name type="scientific">Trichuris suis</name>
    <name type="common">pig whipworm</name>
    <dbReference type="NCBI Taxonomy" id="68888"/>
    <lineage>
        <taxon>Eukaryota</taxon>
        <taxon>Metazoa</taxon>
        <taxon>Ecdysozoa</taxon>
        <taxon>Nematoda</taxon>
        <taxon>Enoplea</taxon>
        <taxon>Dorylaimia</taxon>
        <taxon>Trichinellida</taxon>
        <taxon>Trichuridae</taxon>
        <taxon>Trichuris</taxon>
    </lineage>
</organism>
<comment type="similarity">
    <text evidence="2">Belongs to the peptidase S1 family. CLIP subfamily.</text>
</comment>
<dbReference type="InterPro" id="IPR036236">
    <property type="entry name" value="Znf_C2H2_sf"/>
</dbReference>
<dbReference type="InterPro" id="IPR043504">
    <property type="entry name" value="Peptidase_S1_PA_chymotrypsin"/>
</dbReference>
<dbReference type="Proteomes" id="UP000030758">
    <property type="component" value="Unassembled WGS sequence"/>
</dbReference>
<dbReference type="AlphaFoldDB" id="A0A085NCP9"/>
<dbReference type="SMART" id="SM00020">
    <property type="entry name" value="Tryp_SPc"/>
    <property type="match status" value="1"/>
</dbReference>
<dbReference type="SUPFAM" id="SSF57667">
    <property type="entry name" value="beta-beta-alpha zinc fingers"/>
    <property type="match status" value="1"/>
</dbReference>
<dbReference type="Gene3D" id="2.40.10.10">
    <property type="entry name" value="Trypsin-like serine proteases"/>
    <property type="match status" value="1"/>
</dbReference>
<dbReference type="InterPro" id="IPR001254">
    <property type="entry name" value="Trypsin_dom"/>
</dbReference>
<dbReference type="PANTHER" id="PTHR24256">
    <property type="entry name" value="TRYPTASE-RELATED"/>
    <property type="match status" value="1"/>
</dbReference>
<evidence type="ECO:0000259" key="6">
    <source>
        <dbReference type="PROSITE" id="PS50157"/>
    </source>
</evidence>
<dbReference type="GO" id="GO:0008270">
    <property type="term" value="F:zinc ion binding"/>
    <property type="evidence" value="ECO:0007669"/>
    <property type="project" value="UniProtKB-KW"/>
</dbReference>
<evidence type="ECO:0008006" key="9">
    <source>
        <dbReference type="Google" id="ProtNLM"/>
    </source>
</evidence>
<feature type="signal peptide" evidence="5">
    <location>
        <begin position="1"/>
        <end position="20"/>
    </location>
</feature>
<dbReference type="PROSITE" id="PS00028">
    <property type="entry name" value="ZINC_FINGER_C2H2_1"/>
    <property type="match status" value="2"/>
</dbReference>
<evidence type="ECO:0000313" key="8">
    <source>
        <dbReference type="EMBL" id="KFD67245.1"/>
    </source>
</evidence>
<dbReference type="GO" id="GO:0004252">
    <property type="term" value="F:serine-type endopeptidase activity"/>
    <property type="evidence" value="ECO:0007669"/>
    <property type="project" value="InterPro"/>
</dbReference>
<evidence type="ECO:0000256" key="1">
    <source>
        <dbReference type="ARBA" id="ARBA00023157"/>
    </source>
</evidence>
<feature type="domain" description="C2H2-type" evidence="6">
    <location>
        <begin position="141"/>
        <end position="168"/>
    </location>
</feature>
<keyword evidence="3" id="KW-0479">Metal-binding</keyword>
<evidence type="ECO:0000256" key="5">
    <source>
        <dbReference type="SAM" id="SignalP"/>
    </source>
</evidence>
<dbReference type="SUPFAM" id="SSF50494">
    <property type="entry name" value="Trypsin-like serine proteases"/>
    <property type="match status" value="1"/>
</dbReference>
<dbReference type="EMBL" id="KL367516">
    <property type="protein sequence ID" value="KFD67245.1"/>
    <property type="molecule type" value="Genomic_DNA"/>
</dbReference>
<evidence type="ECO:0000259" key="7">
    <source>
        <dbReference type="PROSITE" id="PS50240"/>
    </source>
</evidence>
<dbReference type="InterPro" id="IPR033116">
    <property type="entry name" value="TRYPSIN_SER"/>
</dbReference>
<keyword evidence="3" id="KW-0862">Zinc</keyword>
<feature type="chain" id="PRO_5001795881" description="C2H2-type domain-containing protein" evidence="5">
    <location>
        <begin position="21"/>
        <end position="565"/>
    </location>
</feature>
<dbReference type="GO" id="GO:0006508">
    <property type="term" value="P:proteolysis"/>
    <property type="evidence" value="ECO:0007669"/>
    <property type="project" value="UniProtKB-KW"/>
</dbReference>
<dbReference type="PROSITE" id="PS00135">
    <property type="entry name" value="TRYPSIN_SER"/>
    <property type="match status" value="1"/>
</dbReference>
<dbReference type="InterPro" id="IPR001314">
    <property type="entry name" value="Peptidase_S1A"/>
</dbReference>
<gene>
    <name evidence="8" type="ORF">M514_05095</name>
</gene>